<dbReference type="EC" id="2.7.1.-" evidence="4"/>
<proteinExistence type="predicted"/>
<dbReference type="GO" id="GO:0016301">
    <property type="term" value="F:kinase activity"/>
    <property type="evidence" value="ECO:0007669"/>
    <property type="project" value="UniProtKB-KW"/>
</dbReference>
<keyword evidence="1 4" id="KW-0808">Transferase</keyword>
<dbReference type="SUPFAM" id="SSF53613">
    <property type="entry name" value="Ribokinase-like"/>
    <property type="match status" value="1"/>
</dbReference>
<accession>A0A068QQG6</accession>
<evidence type="ECO:0000313" key="4">
    <source>
        <dbReference type="EMBL" id="CDG17208.1"/>
    </source>
</evidence>
<organism evidence="4 5">
    <name type="scientific">Xenorhabdus doucetiae</name>
    <dbReference type="NCBI Taxonomy" id="351671"/>
    <lineage>
        <taxon>Bacteria</taxon>
        <taxon>Pseudomonadati</taxon>
        <taxon>Pseudomonadota</taxon>
        <taxon>Gammaproteobacteria</taxon>
        <taxon>Enterobacterales</taxon>
        <taxon>Morganellaceae</taxon>
        <taxon>Xenorhabdus</taxon>
    </lineage>
</organism>
<dbReference type="AlphaFoldDB" id="A0A068QQG6"/>
<dbReference type="HOGENOM" id="CLU_027634_11_2_6"/>
<dbReference type="InterPro" id="IPR036390">
    <property type="entry name" value="WH_DNA-bd_sf"/>
</dbReference>
<evidence type="ECO:0000256" key="2">
    <source>
        <dbReference type="ARBA" id="ARBA00022777"/>
    </source>
</evidence>
<dbReference type="Gene3D" id="3.40.1190.20">
    <property type="match status" value="1"/>
</dbReference>
<protein>
    <submittedName>
        <fullName evidence="4">Uncharacterized sugar kinase yeiI</fullName>
        <ecNumber evidence="4">2.7.1.-</ecNumber>
    </submittedName>
</protein>
<dbReference type="Proteomes" id="UP000032721">
    <property type="component" value="Chromosome"/>
</dbReference>
<dbReference type="CDD" id="cd01941">
    <property type="entry name" value="YeiC_kinase_like"/>
    <property type="match status" value="1"/>
</dbReference>
<evidence type="ECO:0000256" key="1">
    <source>
        <dbReference type="ARBA" id="ARBA00022679"/>
    </source>
</evidence>
<dbReference type="Pfam" id="PF00294">
    <property type="entry name" value="PfkB"/>
    <property type="match status" value="1"/>
</dbReference>
<dbReference type="SUPFAM" id="SSF46785">
    <property type="entry name" value="Winged helix' DNA-binding domain"/>
    <property type="match status" value="1"/>
</dbReference>
<gene>
    <name evidence="4" type="primary">yeiI</name>
    <name evidence="4" type="ORF">XDD1_1509</name>
</gene>
<dbReference type="EMBL" id="FO704550">
    <property type="protein sequence ID" value="CDG17208.1"/>
    <property type="molecule type" value="Genomic_DNA"/>
</dbReference>
<evidence type="ECO:0000259" key="3">
    <source>
        <dbReference type="Pfam" id="PF00294"/>
    </source>
</evidence>
<dbReference type="STRING" id="351671.XDD1_1509"/>
<name>A0A068QQG6_9GAMM</name>
<dbReference type="PANTHER" id="PTHR10584">
    <property type="entry name" value="SUGAR KINASE"/>
    <property type="match status" value="1"/>
</dbReference>
<reference evidence="4 5" key="1">
    <citation type="submission" date="2013-07" db="EMBL/GenBank/DDBJ databases">
        <authorList>
            <person name="Genoscope - CEA"/>
        </authorList>
    </citation>
    <scope>NUCLEOTIDE SEQUENCE [LARGE SCALE GENOMIC DNA]</scope>
    <source>
        <strain evidence="5">FRM16 / DSM 17909</strain>
    </source>
</reference>
<dbReference type="InterPro" id="IPR011611">
    <property type="entry name" value="PfkB_dom"/>
</dbReference>
<dbReference type="KEGG" id="xdo:XDD1_1509"/>
<sequence>MFNDNKGHHMRKMDNLEFRILQLLRKNPFLAQKEIADAIGISRSSVAGHILNLQKKGHIQGKGYIFSSGNYAVTVGASNMDITSFASAELLKKDSNPGKTKYTLGGVARNIAHNIAALKNDSYLISVFGDDAYGKRLFSETRLAGVDVSHSHKLNDERTSSYNSIVGGNGELQTAVSDMDILKKLTPELLNQSKSLIERAGVLVIDCNLTEDALAWLFKNAGNVPVFVNPVSSHKAGIVRNWLSYIHTIRPNRLEAETISGMKINSIKAAQSVTSWFHEQGVQRVVLSMGAEGVYYSELDYVSGHAPALPVDVVTITGSGDAMMAGLVHCALAGMDFQDSVHFAQRCAALVVSTELTYSLTLSPFAVGKLLALDTYSITNDAITGYTRQI</sequence>
<dbReference type="Pfam" id="PF13412">
    <property type="entry name" value="HTH_24"/>
    <property type="match status" value="1"/>
</dbReference>
<dbReference type="Gene3D" id="1.10.10.10">
    <property type="entry name" value="Winged helix-like DNA-binding domain superfamily/Winged helix DNA-binding domain"/>
    <property type="match status" value="1"/>
</dbReference>
<dbReference type="InterPro" id="IPR029056">
    <property type="entry name" value="Ribokinase-like"/>
</dbReference>
<dbReference type="InterPro" id="IPR036388">
    <property type="entry name" value="WH-like_DNA-bd_sf"/>
</dbReference>
<keyword evidence="2 4" id="KW-0418">Kinase</keyword>
<dbReference type="PANTHER" id="PTHR10584:SF166">
    <property type="entry name" value="RIBOKINASE"/>
    <property type="match status" value="1"/>
</dbReference>
<feature type="domain" description="Carbohydrate kinase PfkB" evidence="3">
    <location>
        <begin position="72"/>
        <end position="358"/>
    </location>
</feature>
<evidence type="ECO:0000313" key="5">
    <source>
        <dbReference type="Proteomes" id="UP000032721"/>
    </source>
</evidence>